<keyword evidence="8" id="KW-0472">Membrane</keyword>
<evidence type="ECO:0000256" key="4">
    <source>
        <dbReference type="ARBA" id="ARBA00022679"/>
    </source>
</evidence>
<comment type="subcellular location">
    <subcellularLocation>
        <location evidence="1">Membrane</location>
        <topology evidence="1">Single-pass type II membrane protein</topology>
    </subcellularLocation>
</comment>
<dbReference type="AlphaFoldDB" id="A0AA88YA39"/>
<evidence type="ECO:0000256" key="5">
    <source>
        <dbReference type="ARBA" id="ARBA00022692"/>
    </source>
</evidence>
<evidence type="ECO:0000256" key="10">
    <source>
        <dbReference type="ARBA" id="ARBA00037301"/>
    </source>
</evidence>
<comment type="similarity">
    <text evidence="2">Belongs to the glycosyltransferase 8 family.</text>
</comment>
<dbReference type="PANTHER" id="PTHR46012">
    <property type="entry name" value="IP22168P"/>
    <property type="match status" value="1"/>
</dbReference>
<evidence type="ECO:0000256" key="9">
    <source>
        <dbReference type="ARBA" id="ARBA00023180"/>
    </source>
</evidence>
<dbReference type="Proteomes" id="UP001186944">
    <property type="component" value="Unassembled WGS sequence"/>
</dbReference>
<evidence type="ECO:0000256" key="1">
    <source>
        <dbReference type="ARBA" id="ARBA00004606"/>
    </source>
</evidence>
<keyword evidence="9" id="KW-0325">Glycoprotein</keyword>
<keyword evidence="14" id="KW-1185">Reference proteome</keyword>
<keyword evidence="4" id="KW-0808">Transferase</keyword>
<dbReference type="SUPFAM" id="SSF53448">
    <property type="entry name" value="Nucleotide-diphospho-sugar transferases"/>
    <property type="match status" value="1"/>
</dbReference>
<keyword evidence="3" id="KW-0328">Glycosyltransferase</keyword>
<evidence type="ECO:0000256" key="7">
    <source>
        <dbReference type="ARBA" id="ARBA00022989"/>
    </source>
</evidence>
<evidence type="ECO:0000313" key="14">
    <source>
        <dbReference type="Proteomes" id="UP001186944"/>
    </source>
</evidence>
<organism evidence="13 14">
    <name type="scientific">Pinctada imbricata</name>
    <name type="common">Atlantic pearl-oyster</name>
    <name type="synonym">Pinctada martensii</name>
    <dbReference type="NCBI Taxonomy" id="66713"/>
    <lineage>
        <taxon>Eukaryota</taxon>
        <taxon>Metazoa</taxon>
        <taxon>Spiralia</taxon>
        <taxon>Lophotrochozoa</taxon>
        <taxon>Mollusca</taxon>
        <taxon>Bivalvia</taxon>
        <taxon>Autobranchia</taxon>
        <taxon>Pteriomorphia</taxon>
        <taxon>Pterioida</taxon>
        <taxon>Pterioidea</taxon>
        <taxon>Pteriidae</taxon>
        <taxon>Pinctada</taxon>
    </lineage>
</organism>
<dbReference type="InterPro" id="IPR002495">
    <property type="entry name" value="Glyco_trans_8"/>
</dbReference>
<proteinExistence type="inferred from homology"/>
<dbReference type="Gene3D" id="3.90.550.10">
    <property type="entry name" value="Spore Coat Polysaccharide Biosynthesis Protein SpsA, Chain A"/>
    <property type="match status" value="1"/>
</dbReference>
<dbReference type="PANTHER" id="PTHR46012:SF2">
    <property type="entry name" value="IP22168P"/>
    <property type="match status" value="1"/>
</dbReference>
<sequence>MTAIYIAIGKKCGYLDYVRAQNPPTFPVTLKFRKTNNSGAKQPSHRSSSSSDNVLGSLLGFMAHEDRCEVTSPVASEPIYVVPIYWKTLCRLLPDVDSVVYVDTDILFFRPVEELWFMLHNFNKSQVIGIPPEDPHRTGWYTHVAKHPSYPPTGVNTGVLVMNLTRLRAIDFPSKIVDLYKIWYSKIKWGEQDVVNIWLHYNPEKLYLISCEWNFRNDHCNGGNACKGAEKNGIGILHGNGQQYLIPGKRPELMAINDAFLKYLSSENPKADIAEAVKRNLANVRRVTDCLKALRYIFRDLTLP</sequence>
<comment type="caution">
    <text evidence="13">The sequence shown here is derived from an EMBL/GenBank/DDBJ whole genome shotgun (WGS) entry which is preliminary data.</text>
</comment>
<evidence type="ECO:0000256" key="3">
    <source>
        <dbReference type="ARBA" id="ARBA00022676"/>
    </source>
</evidence>
<dbReference type="GO" id="GO:0016266">
    <property type="term" value="P:protein O-linked glycosylation via N-acetyl-galactosamine"/>
    <property type="evidence" value="ECO:0007669"/>
    <property type="project" value="TreeGrafter"/>
</dbReference>
<keyword evidence="5" id="KW-0812">Transmembrane</keyword>
<keyword evidence="6" id="KW-0735">Signal-anchor</keyword>
<comment type="function">
    <text evidence="10">Glycosyltransferase which elongates the O-linked glucose attached to EGF-like repeats in the extracellular domain of Notch proteins by catalyzing the addition of xylose.</text>
</comment>
<evidence type="ECO:0000313" key="13">
    <source>
        <dbReference type="EMBL" id="KAK3095840.1"/>
    </source>
</evidence>
<evidence type="ECO:0000256" key="8">
    <source>
        <dbReference type="ARBA" id="ARBA00023136"/>
    </source>
</evidence>
<gene>
    <name evidence="13" type="ORF">FSP39_019836</name>
</gene>
<evidence type="ECO:0000256" key="6">
    <source>
        <dbReference type="ARBA" id="ARBA00022968"/>
    </source>
</evidence>
<dbReference type="EMBL" id="VSWD01000008">
    <property type="protein sequence ID" value="KAK3095840.1"/>
    <property type="molecule type" value="Genomic_DNA"/>
</dbReference>
<dbReference type="EC" id="2.4.2.42" evidence="11"/>
<name>A0AA88YA39_PINIB</name>
<dbReference type="InterPro" id="IPR051993">
    <property type="entry name" value="Glycosyltransferase_8"/>
</dbReference>
<comment type="catalytic activity">
    <reaction evidence="12">
        <text>3-O-(beta-D-glucosyl)-L-seryl-[EGF-like domain protein] + UDP-alpha-D-xylose = 3-O-[alpha-D-xylosyl-(1-&gt;3)-beta-D-glucosyl]-L-seryl-[EGF-like domain protein] + UDP + H(+)</text>
        <dbReference type="Rhea" id="RHEA:56064"/>
        <dbReference type="Rhea" id="RHEA-COMP:14610"/>
        <dbReference type="Rhea" id="RHEA-COMP:14611"/>
        <dbReference type="ChEBI" id="CHEBI:15378"/>
        <dbReference type="ChEBI" id="CHEBI:57632"/>
        <dbReference type="ChEBI" id="CHEBI:58223"/>
        <dbReference type="ChEBI" id="CHEBI:140575"/>
        <dbReference type="ChEBI" id="CHEBI:140576"/>
        <dbReference type="EC" id="2.4.2.42"/>
    </reaction>
</comment>
<dbReference type="Pfam" id="PF01501">
    <property type="entry name" value="Glyco_transf_8"/>
    <property type="match status" value="1"/>
</dbReference>
<evidence type="ECO:0000256" key="11">
    <source>
        <dbReference type="ARBA" id="ARBA00038854"/>
    </source>
</evidence>
<dbReference type="InterPro" id="IPR029044">
    <property type="entry name" value="Nucleotide-diphossugar_trans"/>
</dbReference>
<reference evidence="13" key="1">
    <citation type="submission" date="2019-08" db="EMBL/GenBank/DDBJ databases">
        <title>The improved chromosome-level genome for the pearl oyster Pinctada fucata martensii using PacBio sequencing and Hi-C.</title>
        <authorList>
            <person name="Zheng Z."/>
        </authorList>
    </citation>
    <scope>NUCLEOTIDE SEQUENCE</scope>
    <source>
        <strain evidence="13">ZZ-2019</strain>
        <tissue evidence="13">Adductor muscle</tissue>
    </source>
</reference>
<accession>A0AA88YA39</accession>
<evidence type="ECO:0000256" key="12">
    <source>
        <dbReference type="ARBA" id="ARBA00049181"/>
    </source>
</evidence>
<keyword evidence="7" id="KW-1133">Transmembrane helix</keyword>
<protein>
    <recommendedName>
        <fullName evidence="11">UDP-D-xylose:beta-D-glucoside alpha-1,3-D-xylosyltransferase</fullName>
        <ecNumber evidence="11">2.4.2.42</ecNumber>
    </recommendedName>
</protein>
<dbReference type="GO" id="GO:0016020">
    <property type="term" value="C:membrane"/>
    <property type="evidence" value="ECO:0007669"/>
    <property type="project" value="UniProtKB-SubCell"/>
</dbReference>
<dbReference type="GO" id="GO:0140563">
    <property type="term" value="F:UDP-D-xylose:beta-D-glucoside alpha-1,3-D-xylosyltransferase activity"/>
    <property type="evidence" value="ECO:0007669"/>
    <property type="project" value="UniProtKB-EC"/>
</dbReference>
<evidence type="ECO:0000256" key="2">
    <source>
        <dbReference type="ARBA" id="ARBA00006351"/>
    </source>
</evidence>